<accession>A0A9N7NG42</accession>
<reference evidence="3" key="1">
    <citation type="submission" date="2019-12" db="EMBL/GenBank/DDBJ databases">
        <authorList>
            <person name="Scholes J."/>
        </authorList>
    </citation>
    <scope>NUCLEOTIDE SEQUENCE</scope>
</reference>
<feature type="transmembrane region" description="Helical" evidence="2">
    <location>
        <begin position="221"/>
        <end position="252"/>
    </location>
</feature>
<dbReference type="InterPro" id="IPR021924">
    <property type="entry name" value="DUF3537"/>
</dbReference>
<gene>
    <name evidence="3" type="ORF">SHERM_25592</name>
</gene>
<evidence type="ECO:0000256" key="2">
    <source>
        <dbReference type="SAM" id="Phobius"/>
    </source>
</evidence>
<feature type="transmembrane region" description="Helical" evidence="2">
    <location>
        <begin position="139"/>
        <end position="158"/>
    </location>
</feature>
<dbReference type="PANTHER" id="PTHR31963">
    <property type="entry name" value="RAS GUANINE NUCLEOTIDE EXCHANGE FACTOR K"/>
    <property type="match status" value="1"/>
</dbReference>
<feature type="compositionally biased region" description="Low complexity" evidence="1">
    <location>
        <begin position="50"/>
        <end position="59"/>
    </location>
</feature>
<dbReference type="Proteomes" id="UP001153555">
    <property type="component" value="Unassembled WGS sequence"/>
</dbReference>
<keyword evidence="2" id="KW-1133">Transmembrane helix</keyword>
<dbReference type="PANTHER" id="PTHR31963:SF2">
    <property type="entry name" value="ZINC FINGER CONSTANS-LIKE PROTEIN (DUF3537)"/>
    <property type="match status" value="1"/>
</dbReference>
<name>A0A9N7NG42_STRHE</name>
<feature type="transmembrane region" description="Helical" evidence="2">
    <location>
        <begin position="194"/>
        <end position="215"/>
    </location>
</feature>
<dbReference type="EMBL" id="CACSLK010027813">
    <property type="protein sequence ID" value="CAA0830130.1"/>
    <property type="molecule type" value="Genomic_DNA"/>
</dbReference>
<keyword evidence="2" id="KW-0472">Membrane</keyword>
<feature type="region of interest" description="Disordered" evidence="1">
    <location>
        <begin position="1"/>
        <end position="23"/>
    </location>
</feature>
<comment type="caution">
    <text evidence="3">The sequence shown here is derived from an EMBL/GenBank/DDBJ whole genome shotgun (WGS) entry which is preliminary data.</text>
</comment>
<dbReference type="OrthoDB" id="1897957at2759"/>
<evidence type="ECO:0000313" key="3">
    <source>
        <dbReference type="EMBL" id="CAA0830130.1"/>
    </source>
</evidence>
<dbReference type="Pfam" id="PF12056">
    <property type="entry name" value="DUF3537"/>
    <property type="match status" value="1"/>
</dbReference>
<keyword evidence="4" id="KW-1185">Reference proteome</keyword>
<protein>
    <submittedName>
        <fullName evidence="3">Uncharacterized protein</fullName>
    </submittedName>
</protein>
<organism evidence="3 4">
    <name type="scientific">Striga hermonthica</name>
    <name type="common">Purple witchweed</name>
    <name type="synonym">Buchnera hermonthica</name>
    <dbReference type="NCBI Taxonomy" id="68872"/>
    <lineage>
        <taxon>Eukaryota</taxon>
        <taxon>Viridiplantae</taxon>
        <taxon>Streptophyta</taxon>
        <taxon>Embryophyta</taxon>
        <taxon>Tracheophyta</taxon>
        <taxon>Spermatophyta</taxon>
        <taxon>Magnoliopsida</taxon>
        <taxon>eudicotyledons</taxon>
        <taxon>Gunneridae</taxon>
        <taxon>Pentapetalae</taxon>
        <taxon>asterids</taxon>
        <taxon>lamiids</taxon>
        <taxon>Lamiales</taxon>
        <taxon>Orobanchaceae</taxon>
        <taxon>Buchnereae</taxon>
        <taxon>Striga</taxon>
    </lineage>
</organism>
<feature type="region of interest" description="Disordered" evidence="1">
    <location>
        <begin position="41"/>
        <end position="60"/>
    </location>
</feature>
<proteinExistence type="predicted"/>
<evidence type="ECO:0000256" key="1">
    <source>
        <dbReference type="SAM" id="MobiDB-lite"/>
    </source>
</evidence>
<keyword evidence="2" id="KW-0812">Transmembrane</keyword>
<evidence type="ECO:0000313" key="4">
    <source>
        <dbReference type="Proteomes" id="UP001153555"/>
    </source>
</evidence>
<dbReference type="AlphaFoldDB" id="A0A9N7NG42"/>
<sequence length="363" mass="41520">MEDDGAGPTSKIPDEQPLTGSIPDCSAFPTANPCYDAYSASTRRRRRSSRTISTVRPTTTPWPSRWGRGKMVGLTEGVAGGVGVSKFCRGKEGQANPELLDFEALIEGFWVFSKFGFCPFLVYGRGCEKGQIKSFEIDIVISQACLAASSLICLLHNLRKYGVRKFLFVDRYSGYVERFSGQYVQKISESMRTLVLWVLACCLLKTVREIVRFSYVHHGTWWQSAVISLAFVLSWTYVTTIILSSCILFYVVCNLQIIHFDDYGKLLEREPNIVVLLQEHARLRFYLSKISHSFFGTSRNLPWFHLKDRTIGFFGTSTRTNGDQILDWWGWGALTFDLWIQCYCNERNVCYEMDEKIGLRQHN</sequence>